<dbReference type="SUPFAM" id="SSF101898">
    <property type="entry name" value="NHL repeat"/>
    <property type="match status" value="1"/>
</dbReference>
<dbReference type="PANTHER" id="PTHR13833">
    <property type="match status" value="1"/>
</dbReference>
<dbReference type="GeneID" id="109009320"/>
<dbReference type="OrthoDB" id="342730at2759"/>
<protein>
    <submittedName>
        <fullName evidence="2">Uncharacterized protein LOC109009320 isoform X1</fullName>
    </submittedName>
</protein>
<dbReference type="AlphaFoldDB" id="A0A2I4GN33"/>
<keyword evidence="1" id="KW-1185">Reference proteome</keyword>
<dbReference type="PANTHER" id="PTHR13833:SF71">
    <property type="entry name" value="NHL DOMAIN-CONTAINING PROTEIN"/>
    <property type="match status" value="1"/>
</dbReference>
<dbReference type="InterPro" id="IPR011042">
    <property type="entry name" value="6-blade_b-propeller_TolB-like"/>
</dbReference>
<dbReference type="Gene3D" id="2.120.10.30">
    <property type="entry name" value="TolB, C-terminal domain"/>
    <property type="match status" value="1"/>
</dbReference>
<sequence length="414" mass="45248">MHYTLRKPHTIKCAIMASALALFFIFNLASFHALADFVLEDGYTVSTVIDGHKLRMNPHSVLPRSGSSDLVVLDSANSVFYTISFPPSQESVVRLLSGDGVRGYLDGKLSSARFNKPRSFAIDLKGNVYVADFNNGRTIRKISDSGVTTIAGGYSEKAGHADGPAQNASFSDDLEISFIPELCALLISDHGNQLVRHISLKAEDCARGSNAAMGAVSTWLLGLGLSCLLGLIVGIAVRPYIIPSEGSRPLLLSETWKHRLILLGKPVLILCFDIKSAAASSPHYALLRRLFWLSLSHISLMFRINKVKPLVLHKETISLIDSDDTSSCKITKSEMYDEQLRDLITLDRSLELLNMADLNHNYDSKEGSTVLSSRSGRIDTMIQDNIMGLEHLAKETTPMDGSLVAATSGLVKRK</sequence>
<dbReference type="FunCoup" id="A0A2I4GN33">
    <property type="interactions" value="531"/>
</dbReference>
<name>A0A2I4GN33_JUGRE</name>
<dbReference type="Gramene" id="Jr13_17310_p1">
    <property type="protein sequence ID" value="cds.Jr13_17310_p1"/>
    <property type="gene ID" value="Jr13_17310"/>
</dbReference>
<evidence type="ECO:0000313" key="1">
    <source>
        <dbReference type="Proteomes" id="UP000235220"/>
    </source>
</evidence>
<reference evidence="2" key="1">
    <citation type="submission" date="2025-08" db="UniProtKB">
        <authorList>
            <consortium name="RefSeq"/>
        </authorList>
    </citation>
    <scope>IDENTIFICATION</scope>
    <source>
        <tissue evidence="2">Leaves</tissue>
    </source>
</reference>
<organism evidence="1 2">
    <name type="scientific">Juglans regia</name>
    <name type="common">English walnut</name>
    <dbReference type="NCBI Taxonomy" id="51240"/>
    <lineage>
        <taxon>Eukaryota</taxon>
        <taxon>Viridiplantae</taxon>
        <taxon>Streptophyta</taxon>
        <taxon>Embryophyta</taxon>
        <taxon>Tracheophyta</taxon>
        <taxon>Spermatophyta</taxon>
        <taxon>Magnoliopsida</taxon>
        <taxon>eudicotyledons</taxon>
        <taxon>Gunneridae</taxon>
        <taxon>Pentapetalae</taxon>
        <taxon>rosids</taxon>
        <taxon>fabids</taxon>
        <taxon>Fagales</taxon>
        <taxon>Juglandaceae</taxon>
        <taxon>Juglans</taxon>
    </lineage>
</organism>
<accession>A0A2I4GN33</accession>
<gene>
    <name evidence="2" type="primary">LOC109009320</name>
</gene>
<evidence type="ECO:0000313" key="2">
    <source>
        <dbReference type="RefSeq" id="XP_018845307.1"/>
    </source>
</evidence>
<proteinExistence type="predicted"/>
<dbReference type="RefSeq" id="XP_018845307.1">
    <property type="nucleotide sequence ID" value="XM_018989762.2"/>
</dbReference>
<dbReference type="KEGG" id="jre:109009320"/>
<dbReference type="Proteomes" id="UP000235220">
    <property type="component" value="Chromosome 13"/>
</dbReference>